<dbReference type="Proteomes" id="UP000011717">
    <property type="component" value="Unassembled WGS sequence"/>
</dbReference>
<dbReference type="PANTHER" id="PTHR12526">
    <property type="entry name" value="GLYCOSYLTRANSFERASE"/>
    <property type="match status" value="1"/>
</dbReference>
<feature type="domain" description="Glycosyltransferase subfamily 4-like N-terminal" evidence="2">
    <location>
        <begin position="16"/>
        <end position="176"/>
    </location>
</feature>
<proteinExistence type="predicted"/>
<organism evidence="3 4">
    <name type="scientific">Pacificimonas flava</name>
    <dbReference type="NCBI Taxonomy" id="1234595"/>
    <lineage>
        <taxon>Bacteria</taxon>
        <taxon>Pseudomonadati</taxon>
        <taxon>Pseudomonadota</taxon>
        <taxon>Alphaproteobacteria</taxon>
        <taxon>Sphingomonadales</taxon>
        <taxon>Sphingosinicellaceae</taxon>
        <taxon>Pacificimonas</taxon>
    </lineage>
</organism>
<reference evidence="3 4" key="1">
    <citation type="journal article" date="2013" name="Genome Announc.">
        <title>Draft Genome Sequence of Strain JLT2015T, Belonging to the Family Sphingomonadaceae of the Alphaproteobacteria.</title>
        <authorList>
            <person name="Tang K."/>
            <person name="Liu K."/>
            <person name="Li S."/>
            <person name="Jiao N."/>
        </authorList>
    </citation>
    <scope>NUCLEOTIDE SEQUENCE [LARGE SCALE GENOMIC DNA]</scope>
    <source>
        <strain evidence="3 4">JLT2015</strain>
    </source>
</reference>
<dbReference type="SUPFAM" id="SSF53756">
    <property type="entry name" value="UDP-Glycosyltransferase/glycogen phosphorylase"/>
    <property type="match status" value="1"/>
</dbReference>
<dbReference type="EMBL" id="AMRV01000002">
    <property type="protein sequence ID" value="EMD83806.1"/>
    <property type="molecule type" value="Genomic_DNA"/>
</dbReference>
<comment type="caution">
    <text evidence="3">The sequence shown here is derived from an EMBL/GenBank/DDBJ whole genome shotgun (WGS) entry which is preliminary data.</text>
</comment>
<dbReference type="OrthoDB" id="9790710at2"/>
<evidence type="ECO:0000259" key="2">
    <source>
        <dbReference type="Pfam" id="PF13439"/>
    </source>
</evidence>
<evidence type="ECO:0000259" key="1">
    <source>
        <dbReference type="Pfam" id="PF00534"/>
    </source>
</evidence>
<keyword evidence="3" id="KW-0808">Transferase</keyword>
<dbReference type="Pfam" id="PF00534">
    <property type="entry name" value="Glycos_transf_1"/>
    <property type="match status" value="1"/>
</dbReference>
<dbReference type="CDD" id="cd03811">
    <property type="entry name" value="GT4_GT28_WabH-like"/>
    <property type="match status" value="1"/>
</dbReference>
<dbReference type="Gene3D" id="3.40.50.2000">
    <property type="entry name" value="Glycogen Phosphorylase B"/>
    <property type="match status" value="2"/>
</dbReference>
<evidence type="ECO:0000313" key="3">
    <source>
        <dbReference type="EMBL" id="EMD83806.1"/>
    </source>
</evidence>
<protein>
    <submittedName>
        <fullName evidence="3">Glycosyl transferase, group 1</fullName>
    </submittedName>
</protein>
<dbReference type="AlphaFoldDB" id="M2TPX5"/>
<gene>
    <name evidence="3" type="ORF">C725_0778</name>
</gene>
<keyword evidence="4" id="KW-1185">Reference proteome</keyword>
<evidence type="ECO:0000313" key="4">
    <source>
        <dbReference type="Proteomes" id="UP000011717"/>
    </source>
</evidence>
<dbReference type="Pfam" id="PF13439">
    <property type="entry name" value="Glyco_transf_4"/>
    <property type="match status" value="1"/>
</dbReference>
<dbReference type="PATRIC" id="fig|1234595.3.peg.777"/>
<dbReference type="InterPro" id="IPR001296">
    <property type="entry name" value="Glyco_trans_1"/>
</dbReference>
<feature type="domain" description="Glycosyl transferase family 1" evidence="1">
    <location>
        <begin position="193"/>
        <end position="349"/>
    </location>
</feature>
<dbReference type="InterPro" id="IPR028098">
    <property type="entry name" value="Glyco_trans_4-like_N"/>
</dbReference>
<dbReference type="GO" id="GO:0016757">
    <property type="term" value="F:glycosyltransferase activity"/>
    <property type="evidence" value="ECO:0007669"/>
    <property type="project" value="InterPro"/>
</dbReference>
<dbReference type="PANTHER" id="PTHR12526:SF630">
    <property type="entry name" value="GLYCOSYLTRANSFERASE"/>
    <property type="match status" value="1"/>
</dbReference>
<sequence length="374" mass="39957">MSAPTVLHLHSTFDLGGKEARAVRLMNAFGSDFRHHIVSAVPGAVGAMESVDGHVEARLLTGFPPLAGRPSLTRLRALAAAMRNYDLVLTYNFGAMDAVMARRIFGGPPLVHHEDGFNEDERDRQKSARILYRRLALPSAARVVVPSAVLEHSARRIWRQPAERVQRISNGIDAARFAPPPAADAIPGLTKGPGELVVGTLAGLRAVKNLPRLVDAFAFAARIYQGPARLVIVGTGPERERIEATAREAGIADRLLLPGFLPDPARYVGLFDIFALSSDSEQFPISLVEAMAAGLPAATTDVGDISAILSAENRPLVARTADAPALGRSLARLMGDADLRARLGAANRARVAAEYDERDMLAAYRSLYGGLAAA</sequence>
<name>M2TPX5_9SPHN</name>
<accession>M2TPX5</accession>
<dbReference type="RefSeq" id="WP_008600271.1">
    <property type="nucleotide sequence ID" value="NZ_AMRV01000002.1"/>
</dbReference>